<sequence>MVSSPKLLICRLCSNEALFKSLLHALRQTNATMDSLHVFITPVILIFILTLICAFAFWLIRRSKSKSSYELTVAVIQNKQLPQPEFYV</sequence>
<evidence type="ECO:0000313" key="1">
    <source>
        <dbReference type="EnsemblMetazoa" id="OVOC869.1"/>
    </source>
</evidence>
<dbReference type="OMA" id="ICAFAFW"/>
<organism evidence="1 2">
    <name type="scientific">Onchocerca volvulus</name>
    <dbReference type="NCBI Taxonomy" id="6282"/>
    <lineage>
        <taxon>Eukaryota</taxon>
        <taxon>Metazoa</taxon>
        <taxon>Ecdysozoa</taxon>
        <taxon>Nematoda</taxon>
        <taxon>Chromadorea</taxon>
        <taxon>Rhabditida</taxon>
        <taxon>Spirurina</taxon>
        <taxon>Spiruromorpha</taxon>
        <taxon>Filarioidea</taxon>
        <taxon>Onchocercidae</taxon>
        <taxon>Onchocerca</taxon>
    </lineage>
</organism>
<keyword evidence="2" id="KW-1185">Reference proteome</keyword>
<name>A0A2K6WJ00_ONCVO</name>
<evidence type="ECO:0000313" key="2">
    <source>
        <dbReference type="Proteomes" id="UP000024404"/>
    </source>
</evidence>
<protein>
    <submittedName>
        <fullName evidence="1">Uncharacterized protein</fullName>
    </submittedName>
</protein>
<dbReference type="EMBL" id="CMVM020000023">
    <property type="status" value="NOT_ANNOTATED_CDS"/>
    <property type="molecule type" value="Genomic_DNA"/>
</dbReference>
<dbReference type="AlphaFoldDB" id="A0A2K6WJ00"/>
<reference evidence="1" key="2">
    <citation type="submission" date="2018-02" db="UniProtKB">
        <authorList>
            <consortium name="EnsemblMetazoa"/>
        </authorList>
    </citation>
    <scope>IDENTIFICATION</scope>
</reference>
<reference evidence="2" key="1">
    <citation type="submission" date="2013-10" db="EMBL/GenBank/DDBJ databases">
        <title>Genome sequencing of Onchocerca volvulus.</title>
        <authorList>
            <person name="Cotton J."/>
            <person name="Tsai J."/>
            <person name="Stanley E."/>
            <person name="Tracey A."/>
            <person name="Holroyd N."/>
            <person name="Lustigman S."/>
            <person name="Berriman M."/>
        </authorList>
    </citation>
    <scope>NUCLEOTIDE SEQUENCE</scope>
</reference>
<dbReference type="Proteomes" id="UP000024404">
    <property type="component" value="Unassembled WGS sequence"/>
</dbReference>
<dbReference type="EnsemblMetazoa" id="OVOC869.1">
    <property type="protein sequence ID" value="OVOC869.1"/>
    <property type="gene ID" value="WBGene00237678"/>
</dbReference>
<accession>A0A2K6WJ00</accession>
<proteinExistence type="predicted"/>